<dbReference type="AlphaFoldDB" id="A0AAW0NI53"/>
<dbReference type="EMBL" id="JBBPFD010000016">
    <property type="protein sequence ID" value="KAK7893500.1"/>
    <property type="molecule type" value="Genomic_DNA"/>
</dbReference>
<dbReference type="Proteomes" id="UP001460270">
    <property type="component" value="Unassembled WGS sequence"/>
</dbReference>
<keyword evidence="2" id="KW-1185">Reference proteome</keyword>
<sequence length="147" mass="16170">MTCHKHTSPQVRTSPSNPGCDIKVQKLSTLSVCKRPGCTGALCSLTGKPPGPHKELECKPQLHREKLDALIGTSPTSPAFMSCGLTSSYGEEISDEGLPVTVPRIMQWLTGQAHKPLLISEQNQFKIYINFDHDCMDRNPDHIICSQ</sequence>
<evidence type="ECO:0000313" key="1">
    <source>
        <dbReference type="EMBL" id="KAK7893500.1"/>
    </source>
</evidence>
<organism evidence="1 2">
    <name type="scientific">Mugilogobius chulae</name>
    <name type="common">yellowstripe goby</name>
    <dbReference type="NCBI Taxonomy" id="88201"/>
    <lineage>
        <taxon>Eukaryota</taxon>
        <taxon>Metazoa</taxon>
        <taxon>Chordata</taxon>
        <taxon>Craniata</taxon>
        <taxon>Vertebrata</taxon>
        <taxon>Euteleostomi</taxon>
        <taxon>Actinopterygii</taxon>
        <taxon>Neopterygii</taxon>
        <taxon>Teleostei</taxon>
        <taxon>Neoteleostei</taxon>
        <taxon>Acanthomorphata</taxon>
        <taxon>Gobiaria</taxon>
        <taxon>Gobiiformes</taxon>
        <taxon>Gobioidei</taxon>
        <taxon>Gobiidae</taxon>
        <taxon>Gobionellinae</taxon>
        <taxon>Mugilogobius</taxon>
    </lineage>
</organism>
<reference evidence="2" key="1">
    <citation type="submission" date="2024-04" db="EMBL/GenBank/DDBJ databases">
        <title>Salinicola lusitanus LLJ914,a marine bacterium isolated from the Okinawa Trough.</title>
        <authorList>
            <person name="Li J."/>
        </authorList>
    </citation>
    <scope>NUCLEOTIDE SEQUENCE [LARGE SCALE GENOMIC DNA]</scope>
</reference>
<gene>
    <name evidence="1" type="ORF">WMY93_022652</name>
</gene>
<name>A0AAW0NI53_9GOBI</name>
<comment type="caution">
    <text evidence="1">The sequence shown here is derived from an EMBL/GenBank/DDBJ whole genome shotgun (WGS) entry which is preliminary data.</text>
</comment>
<evidence type="ECO:0000313" key="2">
    <source>
        <dbReference type="Proteomes" id="UP001460270"/>
    </source>
</evidence>
<protein>
    <submittedName>
        <fullName evidence="1">Uncharacterized protein</fullName>
    </submittedName>
</protein>
<accession>A0AAW0NI53</accession>
<proteinExistence type="predicted"/>